<keyword evidence="11" id="KW-1185">Reference proteome</keyword>
<dbReference type="AlphaFoldDB" id="A0A5E4PKL9"/>
<evidence type="ECO:0000256" key="5">
    <source>
        <dbReference type="RuleBase" id="RU362116"/>
    </source>
</evidence>
<evidence type="ECO:0000259" key="6">
    <source>
        <dbReference type="Pfam" id="PF00460"/>
    </source>
</evidence>
<evidence type="ECO:0000259" key="8">
    <source>
        <dbReference type="Pfam" id="PF07559"/>
    </source>
</evidence>
<dbReference type="InterPro" id="IPR053967">
    <property type="entry name" value="LlgE_F_G-like_D1"/>
</dbReference>
<evidence type="ECO:0000259" key="7">
    <source>
        <dbReference type="Pfam" id="PF06429"/>
    </source>
</evidence>
<name>A0A5E4PKL9_9COXI</name>
<keyword evidence="4 5" id="KW-0975">Bacterial flagellum</keyword>
<dbReference type="OrthoDB" id="8578401at2"/>
<dbReference type="Pfam" id="PF06429">
    <property type="entry name" value="Flg_bbr_C"/>
    <property type="match status" value="1"/>
</dbReference>
<dbReference type="Pfam" id="PF07559">
    <property type="entry name" value="FlgE_D2"/>
    <property type="match status" value="1"/>
</dbReference>
<dbReference type="Proteomes" id="UP000324194">
    <property type="component" value="Chromosome 2"/>
</dbReference>
<dbReference type="PANTHER" id="PTHR30435:SF1">
    <property type="entry name" value="FLAGELLAR HOOK PROTEIN FLGE"/>
    <property type="match status" value="1"/>
</dbReference>
<dbReference type="SUPFAM" id="SSF117143">
    <property type="entry name" value="Flagellar hook protein flgE"/>
    <property type="match status" value="1"/>
</dbReference>
<feature type="domain" description="Flagellar basal-body/hook protein C-terminal" evidence="7">
    <location>
        <begin position="353"/>
        <end position="397"/>
    </location>
</feature>
<feature type="domain" description="Flagellar basal body rod protein N-terminal" evidence="6">
    <location>
        <begin position="6"/>
        <end position="34"/>
    </location>
</feature>
<dbReference type="Gene3D" id="2.60.98.20">
    <property type="entry name" value="Flagellar hook protein FlgE"/>
    <property type="match status" value="1"/>
</dbReference>
<dbReference type="NCBIfam" id="TIGR03506">
    <property type="entry name" value="FlgEFG_subfam"/>
    <property type="match status" value="1"/>
</dbReference>
<evidence type="ECO:0000256" key="1">
    <source>
        <dbReference type="ARBA" id="ARBA00004117"/>
    </source>
</evidence>
<dbReference type="Pfam" id="PF00460">
    <property type="entry name" value="Flg_bb_rod"/>
    <property type="match status" value="1"/>
</dbReference>
<reference evidence="10 11" key="1">
    <citation type="submission" date="2019-08" db="EMBL/GenBank/DDBJ databases">
        <authorList>
            <person name="Guy L."/>
        </authorList>
    </citation>
    <scope>NUCLEOTIDE SEQUENCE [LARGE SCALE GENOMIC DNA]</scope>
    <source>
        <strain evidence="10 11">SGT-108</strain>
    </source>
</reference>
<keyword evidence="10" id="KW-0282">Flagellum</keyword>
<organism evidence="10 11">
    <name type="scientific">Aquicella siphonis</name>
    <dbReference type="NCBI Taxonomy" id="254247"/>
    <lineage>
        <taxon>Bacteria</taxon>
        <taxon>Pseudomonadati</taxon>
        <taxon>Pseudomonadota</taxon>
        <taxon>Gammaproteobacteria</taxon>
        <taxon>Legionellales</taxon>
        <taxon>Coxiellaceae</taxon>
        <taxon>Aquicella</taxon>
    </lineage>
</organism>
<feature type="domain" description="Flagellar hook protein FlgE/F/G-like D1" evidence="9">
    <location>
        <begin position="83"/>
        <end position="114"/>
    </location>
</feature>
<keyword evidence="10" id="KW-0969">Cilium</keyword>
<dbReference type="InterPro" id="IPR020013">
    <property type="entry name" value="Flagellar_FlgE/F/G"/>
</dbReference>
<evidence type="ECO:0000313" key="10">
    <source>
        <dbReference type="EMBL" id="VVC77098.1"/>
    </source>
</evidence>
<dbReference type="EMBL" id="LR699120">
    <property type="protein sequence ID" value="VVC77098.1"/>
    <property type="molecule type" value="Genomic_DNA"/>
</dbReference>
<comment type="subcellular location">
    <subcellularLocation>
        <location evidence="1 5">Bacterial flagellum basal body</location>
    </subcellularLocation>
</comment>
<dbReference type="InterPro" id="IPR011491">
    <property type="entry name" value="FlgE_D2"/>
</dbReference>
<protein>
    <recommendedName>
        <fullName evidence="3 5">Flagellar hook protein FlgE</fullName>
    </recommendedName>
</protein>
<dbReference type="RefSeq" id="WP_148340495.1">
    <property type="nucleotide sequence ID" value="NZ_LR699120.1"/>
</dbReference>
<dbReference type="InterPro" id="IPR037058">
    <property type="entry name" value="Falgellar_hook_FlgE_sf"/>
</dbReference>
<dbReference type="GO" id="GO:0009424">
    <property type="term" value="C:bacterial-type flagellum hook"/>
    <property type="evidence" value="ECO:0007669"/>
    <property type="project" value="TreeGrafter"/>
</dbReference>
<evidence type="ECO:0000256" key="2">
    <source>
        <dbReference type="ARBA" id="ARBA00009677"/>
    </source>
</evidence>
<dbReference type="GO" id="GO:0071978">
    <property type="term" value="P:bacterial-type flagellum-dependent swarming motility"/>
    <property type="evidence" value="ECO:0007669"/>
    <property type="project" value="TreeGrafter"/>
</dbReference>
<dbReference type="InterPro" id="IPR037925">
    <property type="entry name" value="FlgE/F/G-like"/>
</dbReference>
<dbReference type="InterPro" id="IPR001444">
    <property type="entry name" value="Flag_bb_rod_N"/>
</dbReference>
<feature type="domain" description="Flagellar hook protein FlgE D2" evidence="8">
    <location>
        <begin position="160"/>
        <end position="281"/>
    </location>
</feature>
<dbReference type="KEGG" id="asip:AQUSIP_24250"/>
<dbReference type="Pfam" id="PF22692">
    <property type="entry name" value="LlgE_F_G_D1"/>
    <property type="match status" value="1"/>
</dbReference>
<sequence>MGIGNIADTGMRAAMSNMEVISHNIANANTIGFKKSFINFADIYPSANGASNQIGLGVDVSSVNQNFATGSYTYTNQPLDLGINGNGFFIVKDPSSGQISYTRAGRFEPKQGYITFGNHRLQGFTAVNGTIPAGSSITDLQISNASLPASATTNVQIKVNLDSNSTVPGSVFDPNDSTSYNYQSTANIYDSLGNTHAVTSYYVKTAANNWNVNVYVDGVSVGSGSMTFTTSGQLSSSTGLGSLSYSPTTGATSPQAFALDMTGSTQYGSANSVNLTEANGYAPGLFSGVNIDSDGKVYMQYTNSQKLLAGQVAIANFQSPEGLIDIGNMSWIASADSGSAIVNQNNSIGNIRTGYVELSNVDLTTEMVNLLSAQHTFQANAQVENTYNEVMQTVIKL</sequence>
<evidence type="ECO:0000256" key="4">
    <source>
        <dbReference type="ARBA" id="ARBA00023143"/>
    </source>
</evidence>
<comment type="function">
    <text evidence="5">A flexible structure which links the flagellar filament to the drive apparatus in the basal body.</text>
</comment>
<evidence type="ECO:0000259" key="9">
    <source>
        <dbReference type="Pfam" id="PF22692"/>
    </source>
</evidence>
<dbReference type="InterPro" id="IPR010930">
    <property type="entry name" value="Flg_bb/hook_C_dom"/>
</dbReference>
<comment type="similarity">
    <text evidence="2 5">Belongs to the flagella basal body rod proteins family.</text>
</comment>
<evidence type="ECO:0000256" key="3">
    <source>
        <dbReference type="ARBA" id="ARBA00019015"/>
    </source>
</evidence>
<accession>A0A5E4PKL9</accession>
<proteinExistence type="inferred from homology"/>
<evidence type="ECO:0000313" key="11">
    <source>
        <dbReference type="Proteomes" id="UP000324194"/>
    </source>
</evidence>
<dbReference type="GO" id="GO:0009425">
    <property type="term" value="C:bacterial-type flagellum basal body"/>
    <property type="evidence" value="ECO:0007669"/>
    <property type="project" value="UniProtKB-SubCell"/>
</dbReference>
<dbReference type="GO" id="GO:0005829">
    <property type="term" value="C:cytosol"/>
    <property type="evidence" value="ECO:0007669"/>
    <property type="project" value="TreeGrafter"/>
</dbReference>
<dbReference type="PANTHER" id="PTHR30435">
    <property type="entry name" value="FLAGELLAR PROTEIN"/>
    <property type="match status" value="1"/>
</dbReference>
<gene>
    <name evidence="10" type="primary">flgE</name>
    <name evidence="10" type="ORF">AQUSIP_24250</name>
</gene>
<keyword evidence="10" id="KW-0966">Cell projection</keyword>